<keyword evidence="1" id="KW-0862">Zinc</keyword>
<evidence type="ECO:0000259" key="2">
    <source>
        <dbReference type="PROSITE" id="PS50158"/>
    </source>
</evidence>
<dbReference type="EMBL" id="NBSK02000005">
    <property type="protein sequence ID" value="KAJ0204875.1"/>
    <property type="molecule type" value="Genomic_DNA"/>
</dbReference>
<dbReference type="GO" id="GO:0003676">
    <property type="term" value="F:nucleic acid binding"/>
    <property type="evidence" value="ECO:0007669"/>
    <property type="project" value="InterPro"/>
</dbReference>
<keyword evidence="1" id="KW-0863">Zinc-finger</keyword>
<dbReference type="Proteomes" id="UP000235145">
    <property type="component" value="Unassembled WGS sequence"/>
</dbReference>
<evidence type="ECO:0000256" key="1">
    <source>
        <dbReference type="PROSITE-ProRule" id="PRU00047"/>
    </source>
</evidence>
<protein>
    <recommendedName>
        <fullName evidence="2">CCHC-type domain-containing protein</fullName>
    </recommendedName>
</protein>
<name>A0A9R1VEX4_LACSA</name>
<dbReference type="CDD" id="cd20335">
    <property type="entry name" value="BRcat_RBR"/>
    <property type="match status" value="1"/>
</dbReference>
<dbReference type="AlphaFoldDB" id="A0A9R1VEX4"/>
<evidence type="ECO:0000313" key="4">
    <source>
        <dbReference type="Proteomes" id="UP000235145"/>
    </source>
</evidence>
<reference evidence="3 4" key="1">
    <citation type="journal article" date="2017" name="Nat. Commun.">
        <title>Genome assembly with in vitro proximity ligation data and whole-genome triplication in lettuce.</title>
        <authorList>
            <person name="Reyes-Chin-Wo S."/>
            <person name="Wang Z."/>
            <person name="Yang X."/>
            <person name="Kozik A."/>
            <person name="Arikit S."/>
            <person name="Song C."/>
            <person name="Xia L."/>
            <person name="Froenicke L."/>
            <person name="Lavelle D.O."/>
            <person name="Truco M.J."/>
            <person name="Xia R."/>
            <person name="Zhu S."/>
            <person name="Xu C."/>
            <person name="Xu H."/>
            <person name="Xu X."/>
            <person name="Cox K."/>
            <person name="Korf I."/>
            <person name="Meyers B.C."/>
            <person name="Michelmore R.W."/>
        </authorList>
    </citation>
    <scope>NUCLEOTIDE SEQUENCE [LARGE SCALE GENOMIC DNA]</scope>
    <source>
        <strain evidence="4">cv. Salinas</strain>
        <tissue evidence="3">Seedlings</tissue>
    </source>
</reference>
<dbReference type="Gene3D" id="4.10.60.10">
    <property type="entry name" value="Zinc finger, CCHC-type"/>
    <property type="match status" value="1"/>
</dbReference>
<keyword evidence="4" id="KW-1185">Reference proteome</keyword>
<evidence type="ECO:0000313" key="3">
    <source>
        <dbReference type="EMBL" id="KAJ0204875.1"/>
    </source>
</evidence>
<feature type="domain" description="CCHC-type" evidence="2">
    <location>
        <begin position="66"/>
        <end position="81"/>
    </location>
</feature>
<comment type="caution">
    <text evidence="3">The sequence shown here is derived from an EMBL/GenBank/DDBJ whole genome shotgun (WGS) entry which is preliminary data.</text>
</comment>
<dbReference type="SUPFAM" id="SSF57756">
    <property type="entry name" value="Retrovirus zinc finger-like domains"/>
    <property type="match status" value="1"/>
</dbReference>
<gene>
    <name evidence="3" type="ORF">LSAT_V11C500240960</name>
</gene>
<dbReference type="PROSITE" id="PS50158">
    <property type="entry name" value="ZF_CCHC"/>
    <property type="match status" value="1"/>
</dbReference>
<proteinExistence type="predicted"/>
<dbReference type="Pfam" id="PF00098">
    <property type="entry name" value="zf-CCHC"/>
    <property type="match status" value="1"/>
</dbReference>
<organism evidence="3 4">
    <name type="scientific">Lactuca sativa</name>
    <name type="common">Garden lettuce</name>
    <dbReference type="NCBI Taxonomy" id="4236"/>
    <lineage>
        <taxon>Eukaryota</taxon>
        <taxon>Viridiplantae</taxon>
        <taxon>Streptophyta</taxon>
        <taxon>Embryophyta</taxon>
        <taxon>Tracheophyta</taxon>
        <taxon>Spermatophyta</taxon>
        <taxon>Magnoliopsida</taxon>
        <taxon>eudicotyledons</taxon>
        <taxon>Gunneridae</taxon>
        <taxon>Pentapetalae</taxon>
        <taxon>asterids</taxon>
        <taxon>campanulids</taxon>
        <taxon>Asterales</taxon>
        <taxon>Asteraceae</taxon>
        <taxon>Cichorioideae</taxon>
        <taxon>Cichorieae</taxon>
        <taxon>Lactucinae</taxon>
        <taxon>Lactuca</taxon>
    </lineage>
</organism>
<keyword evidence="1" id="KW-0479">Metal-binding</keyword>
<dbReference type="InterPro" id="IPR036875">
    <property type="entry name" value="Znf_CCHC_sf"/>
</dbReference>
<accession>A0A9R1VEX4</accession>
<sequence>MLGVVVPRKLAIEWVLQSLPESYSEFIKDYYVTNHDMTLNDLAYLLVKGRAKFVIVPCTIPKESICFYCQEKGHWKRSCPDYLKDLKEGRIKKFDSALGKFTI</sequence>
<dbReference type="InterPro" id="IPR001878">
    <property type="entry name" value="Znf_CCHC"/>
</dbReference>
<dbReference type="SMART" id="SM00343">
    <property type="entry name" value="ZnF_C2HC"/>
    <property type="match status" value="1"/>
</dbReference>
<dbReference type="GO" id="GO:0008270">
    <property type="term" value="F:zinc ion binding"/>
    <property type="evidence" value="ECO:0007669"/>
    <property type="project" value="UniProtKB-KW"/>
</dbReference>